<gene>
    <name evidence="2" type="ORF">SAMN02745226_01738</name>
</gene>
<evidence type="ECO:0000313" key="3">
    <source>
        <dbReference type="Proteomes" id="UP000184207"/>
    </source>
</evidence>
<evidence type="ECO:0000313" key="2">
    <source>
        <dbReference type="EMBL" id="SHN67217.1"/>
    </source>
</evidence>
<feature type="chain" id="PRO_5013291783" evidence="1">
    <location>
        <begin position="27"/>
        <end position="404"/>
    </location>
</feature>
<dbReference type="OrthoDB" id="39995at2"/>
<dbReference type="Proteomes" id="UP000184207">
    <property type="component" value="Unassembled WGS sequence"/>
</dbReference>
<organism evidence="2 3">
    <name type="scientific">Fervidobacterium gondwanense DSM 13020</name>
    <dbReference type="NCBI Taxonomy" id="1121883"/>
    <lineage>
        <taxon>Bacteria</taxon>
        <taxon>Thermotogati</taxon>
        <taxon>Thermotogota</taxon>
        <taxon>Thermotogae</taxon>
        <taxon>Thermotogales</taxon>
        <taxon>Fervidobacteriaceae</taxon>
        <taxon>Fervidobacterium</taxon>
    </lineage>
</organism>
<keyword evidence="3" id="KW-1185">Reference proteome</keyword>
<name>A0A1M7T952_FERGO</name>
<feature type="signal peptide" evidence="1">
    <location>
        <begin position="1"/>
        <end position="26"/>
    </location>
</feature>
<accession>A0A1M7T952</accession>
<dbReference type="RefSeq" id="WP_072760550.1">
    <property type="nucleotide sequence ID" value="NZ_FRDJ01000011.1"/>
</dbReference>
<sequence>MRNFKVMSKKFALLLCIFFSVVSVFALQSTFSANFSLGIDFSNGFGALTTSLSTEFRMNPTAFGRDFDLSVSLKDGNLESAKLSLKLADVKLNLYKNVGFITTNDPVVLYKVDGGRDGIDINSAIGKLLLSGDVMYLELPVPAVQNHNLIFGKRNNKFDVAFAGYQKVVGLNLNYELIQQDVLNFETKNSFLFFSVAEGNYNWGVRYILAGAPDSRLALSPTYVSNQNVVTAWYKFGTTPAFNAYLNTNFDFENTLDDLLNNSEAGVDISYGMFFINLKKTDFSSITGLMPTEWGKFLVTFGSTFTLMDFSGKASYSFGKPIHGSVNTIGELYYIELGKSFGNVSTFAKYQKIIGYYEEKDFFFGELKLTGFQNAQVSVQVGNGDFAGNNPFKPVLNININTWW</sequence>
<protein>
    <submittedName>
        <fullName evidence="2">Uncharacterized protein</fullName>
    </submittedName>
</protein>
<dbReference type="STRING" id="1121883.SAMN02745226_01738"/>
<proteinExistence type="predicted"/>
<dbReference type="AlphaFoldDB" id="A0A1M7T952"/>
<reference evidence="3" key="1">
    <citation type="submission" date="2016-12" db="EMBL/GenBank/DDBJ databases">
        <authorList>
            <person name="Varghese N."/>
            <person name="Submissions S."/>
        </authorList>
    </citation>
    <scope>NUCLEOTIDE SEQUENCE [LARGE SCALE GENOMIC DNA]</scope>
    <source>
        <strain evidence="3">DSM 13020</strain>
    </source>
</reference>
<evidence type="ECO:0000256" key="1">
    <source>
        <dbReference type="SAM" id="SignalP"/>
    </source>
</evidence>
<keyword evidence="1" id="KW-0732">Signal</keyword>
<dbReference type="EMBL" id="FRDJ01000011">
    <property type="protein sequence ID" value="SHN67217.1"/>
    <property type="molecule type" value="Genomic_DNA"/>
</dbReference>